<evidence type="ECO:0000313" key="3">
    <source>
        <dbReference type="Proteomes" id="UP000182660"/>
    </source>
</evidence>
<organism evidence="2 4">
    <name type="scientific">Moritella viscosa</name>
    <dbReference type="NCBI Taxonomy" id="80854"/>
    <lineage>
        <taxon>Bacteria</taxon>
        <taxon>Pseudomonadati</taxon>
        <taxon>Pseudomonadota</taxon>
        <taxon>Gammaproteobacteria</taxon>
        <taxon>Alteromonadales</taxon>
        <taxon>Moritellaceae</taxon>
        <taxon>Moritella</taxon>
    </lineage>
</organism>
<reference evidence="2 4" key="2">
    <citation type="submission" date="2016-11" db="EMBL/GenBank/DDBJ databases">
        <authorList>
            <person name="Jaros S."/>
            <person name="Januszkiewicz K."/>
            <person name="Wedrychowicz H."/>
        </authorList>
    </citation>
    <scope>NUCLEOTIDE SEQUENCE [LARGE SCALE GENOMIC DNA]</scope>
    <source>
        <strain evidence="2">NVI 5450</strain>
    </source>
</reference>
<dbReference type="EMBL" id="FPLJ01000047">
    <property type="protein sequence ID" value="SGY89886.1"/>
    <property type="molecule type" value="Genomic_DNA"/>
</dbReference>
<dbReference type="KEGG" id="mvs:MVIS_3705"/>
<keyword evidence="3" id="KW-1185">Reference proteome</keyword>
<accession>A0A090IG98</accession>
<sequence length="98" mass="11169">MQSKFLWIFFIISISFSSLSYAKDFFRVSGGDLLISNNGMTHSEVVEIINNEKSFKRISYNRYILNASVGGEFEVKLTFKGGKLTGIKSKQMGRVDYH</sequence>
<dbReference type="EMBL" id="FPLD01000056">
    <property type="protein sequence ID" value="SGY98177.1"/>
    <property type="molecule type" value="Genomic_DNA"/>
</dbReference>
<dbReference type="HOGENOM" id="CLU_2330659_0_0_6"/>
<dbReference type="PATRIC" id="fig|80854.5.peg.3922"/>
<dbReference type="Proteomes" id="UP000183794">
    <property type="component" value="Unassembled WGS sequence"/>
</dbReference>
<evidence type="ECO:0000313" key="1">
    <source>
        <dbReference type="EMBL" id="SGY89886.1"/>
    </source>
</evidence>
<proteinExistence type="predicted"/>
<dbReference type="RefSeq" id="WP_045111696.1">
    <property type="nucleotide sequence ID" value="NZ_CAWQZC010000142.1"/>
</dbReference>
<dbReference type="Proteomes" id="UP000182660">
    <property type="component" value="Unassembled WGS sequence"/>
</dbReference>
<gene>
    <name evidence="1" type="ORF">MT2528_1808</name>
    <name evidence="2" type="ORF">NVI5450_2033</name>
</gene>
<reference evidence="1 3" key="1">
    <citation type="submission" date="2016-11" db="EMBL/GenBank/DDBJ databases">
        <authorList>
            <person name="Klemetsen T."/>
        </authorList>
    </citation>
    <scope>NUCLEOTIDE SEQUENCE [LARGE SCALE GENOMIC DNA]</scope>
    <source>
        <strain evidence="1">MT 2528</strain>
    </source>
</reference>
<evidence type="ECO:0000313" key="4">
    <source>
        <dbReference type="Proteomes" id="UP000183794"/>
    </source>
</evidence>
<dbReference type="AlphaFoldDB" id="A0A090IG98"/>
<dbReference type="OrthoDB" id="6401251at2"/>
<evidence type="ECO:0000313" key="2">
    <source>
        <dbReference type="EMBL" id="SGY98177.1"/>
    </source>
</evidence>
<protein>
    <submittedName>
        <fullName evidence="2">Uncharacterized protein</fullName>
    </submittedName>
</protein>
<dbReference type="GeneID" id="61295714"/>
<name>A0A090IG98_9GAMM</name>